<accession>A0A934W3R7</accession>
<evidence type="ECO:0000313" key="3">
    <source>
        <dbReference type="EMBL" id="MBK4348122.1"/>
    </source>
</evidence>
<dbReference type="EMBL" id="JAEPES010000003">
    <property type="protein sequence ID" value="MBK4348122.1"/>
    <property type="molecule type" value="Genomic_DNA"/>
</dbReference>
<evidence type="ECO:0000313" key="4">
    <source>
        <dbReference type="Proteomes" id="UP000636458"/>
    </source>
</evidence>
<proteinExistence type="predicted"/>
<dbReference type="AlphaFoldDB" id="A0A934W3R7"/>
<protein>
    <submittedName>
        <fullName evidence="2">Uncharacterized protein</fullName>
    </submittedName>
</protein>
<dbReference type="EMBL" id="JAEPES010000001">
    <property type="protein sequence ID" value="MBK4346755.1"/>
    <property type="molecule type" value="Genomic_DNA"/>
</dbReference>
<evidence type="ECO:0000256" key="1">
    <source>
        <dbReference type="SAM" id="MobiDB-lite"/>
    </source>
</evidence>
<feature type="region of interest" description="Disordered" evidence="1">
    <location>
        <begin position="327"/>
        <end position="346"/>
    </location>
</feature>
<evidence type="ECO:0000313" key="2">
    <source>
        <dbReference type="EMBL" id="MBK4346755.1"/>
    </source>
</evidence>
<reference evidence="2" key="1">
    <citation type="submission" date="2021-01" db="EMBL/GenBank/DDBJ databases">
        <title>Lacisediminihabitans sp. nov. strain G11-30, isolated from Antarctic Soil.</title>
        <authorList>
            <person name="Li J."/>
        </authorList>
    </citation>
    <scope>NUCLEOTIDE SEQUENCE</scope>
    <source>
        <strain evidence="2">G11-30</strain>
    </source>
</reference>
<sequence length="346" mass="38218">MDAQSLLAGPRGRRLLFAIGHRLDQQVWNLGLIAAWAPDDVAARSAFCEAIATLVPAPARVISNVVERFELASLRESVDRAMYWQAPDDEDALLARPECIEALRTLATAVSAAPGAQWWESPCAAESQRIVAFDNPGRDKQESRWDFSERLANWSIRTIDDEASAPELAVPVTERISGPWWSIPNFTGLAVTTRELTRGGPIGLTLVEDGFGWTDAEATPVSVAPSARVLEIEGPEAWIGLVERFPLEVTRSRRHNWWRATGVDGRWFIPDWLAASTVFDGVHLTVAGYLATAGRALPVAGGHTVLANFNPDETYWLADMVRPNGSKEGWHRDREEEPWEHAANVP</sequence>
<dbReference type="Proteomes" id="UP000636458">
    <property type="component" value="Unassembled WGS sequence"/>
</dbReference>
<keyword evidence="4" id="KW-1185">Reference proteome</keyword>
<comment type="caution">
    <text evidence="2">The sequence shown here is derived from an EMBL/GenBank/DDBJ whole genome shotgun (WGS) entry which is preliminary data.</text>
</comment>
<organism evidence="2 4">
    <name type="scientific">Lacisediminihabitans changchengi</name>
    <dbReference type="NCBI Taxonomy" id="2787634"/>
    <lineage>
        <taxon>Bacteria</taxon>
        <taxon>Bacillati</taxon>
        <taxon>Actinomycetota</taxon>
        <taxon>Actinomycetes</taxon>
        <taxon>Micrococcales</taxon>
        <taxon>Microbacteriaceae</taxon>
        <taxon>Lacisediminihabitans</taxon>
    </lineage>
</organism>
<gene>
    <name evidence="2" type="ORF">IV501_03845</name>
    <name evidence="3" type="ORF">IV501_10780</name>
</gene>
<name>A0A934W3R7_9MICO</name>
<dbReference type="RefSeq" id="WP_200555056.1">
    <property type="nucleotide sequence ID" value="NZ_JAEPES010000001.1"/>
</dbReference>